<name>A0A0R1RHS2_9LACO</name>
<evidence type="ECO:0000313" key="1">
    <source>
        <dbReference type="EMBL" id="KRL53797.1"/>
    </source>
</evidence>
<gene>
    <name evidence="1" type="ORF">FD35_GL000906</name>
</gene>
<protein>
    <submittedName>
        <fullName evidence="1">Pentapeptide repeat-containing protein</fullName>
    </submittedName>
</protein>
<dbReference type="InterPro" id="IPR001646">
    <property type="entry name" value="5peptide_repeat"/>
</dbReference>
<accession>A0A0R1RHS2</accession>
<dbReference type="RefSeq" id="WP_017260429.1">
    <property type="nucleotide sequence ID" value="NZ_AUAW01000015.1"/>
</dbReference>
<dbReference type="EMBL" id="AZFF01000015">
    <property type="protein sequence ID" value="KRL53797.1"/>
    <property type="molecule type" value="Genomic_DNA"/>
</dbReference>
<dbReference type="Gene3D" id="2.160.20.80">
    <property type="entry name" value="E3 ubiquitin-protein ligase SopA"/>
    <property type="match status" value="1"/>
</dbReference>
<proteinExistence type="predicted"/>
<dbReference type="InterPro" id="IPR052949">
    <property type="entry name" value="PA_immunity-related"/>
</dbReference>
<dbReference type="AlphaFoldDB" id="A0A0R1RHS2"/>
<dbReference type="SUPFAM" id="SSF141571">
    <property type="entry name" value="Pentapeptide repeat-like"/>
    <property type="match status" value="1"/>
</dbReference>
<dbReference type="Proteomes" id="UP000051999">
    <property type="component" value="Unassembled WGS sequence"/>
</dbReference>
<dbReference type="PANTHER" id="PTHR42999">
    <property type="entry name" value="ANTIBIOTIC RESISTANCE PROTEIN MCBG"/>
    <property type="match status" value="1"/>
</dbReference>
<dbReference type="PATRIC" id="fig|1114972.6.peg.915"/>
<dbReference type="OrthoDB" id="9798656at2"/>
<sequence length="200" mass="22594">MADTNVVEGQTLSLDDVEPDHQYVKCHFTVSNAPIRLMDASFDHCTFDQANFDNGDFSRVTWTHSQFLNATWRETSWFDCNLKSLQLAGSDFSESVMKNSTFDSCKLTYANFSEMRVENSKFLNCDLLESAFQAVRAKKIVKFDGSRLTGPDFVETRLKGFDWHEAEFDTLSMSANLASGLVVSQYQAAQLIGMFGIEVK</sequence>
<comment type="caution">
    <text evidence="1">The sequence shown here is derived from an EMBL/GenBank/DDBJ whole genome shotgun (WGS) entry which is preliminary data.</text>
</comment>
<dbReference type="eggNOG" id="COG1357">
    <property type="taxonomic scope" value="Bacteria"/>
</dbReference>
<evidence type="ECO:0000313" key="2">
    <source>
        <dbReference type="Proteomes" id="UP000051999"/>
    </source>
</evidence>
<organism evidence="1 2">
    <name type="scientific">Furfurilactobacillus rossiae DSM 15814</name>
    <dbReference type="NCBI Taxonomy" id="1114972"/>
    <lineage>
        <taxon>Bacteria</taxon>
        <taxon>Bacillati</taxon>
        <taxon>Bacillota</taxon>
        <taxon>Bacilli</taxon>
        <taxon>Lactobacillales</taxon>
        <taxon>Lactobacillaceae</taxon>
        <taxon>Furfurilactobacillus</taxon>
    </lineage>
</organism>
<reference evidence="1 2" key="1">
    <citation type="journal article" date="2015" name="Genome Announc.">
        <title>Expanding the biotechnology potential of lactobacilli through comparative genomics of 213 strains and associated genera.</title>
        <authorList>
            <person name="Sun Z."/>
            <person name="Harris H.M."/>
            <person name="McCann A."/>
            <person name="Guo C."/>
            <person name="Argimon S."/>
            <person name="Zhang W."/>
            <person name="Yang X."/>
            <person name="Jeffery I.B."/>
            <person name="Cooney J.C."/>
            <person name="Kagawa T.F."/>
            <person name="Liu W."/>
            <person name="Song Y."/>
            <person name="Salvetti E."/>
            <person name="Wrobel A."/>
            <person name="Rasinkangas P."/>
            <person name="Parkhill J."/>
            <person name="Rea M.C."/>
            <person name="O'Sullivan O."/>
            <person name="Ritari J."/>
            <person name="Douillard F.P."/>
            <person name="Paul Ross R."/>
            <person name="Yang R."/>
            <person name="Briner A.E."/>
            <person name="Felis G.E."/>
            <person name="de Vos W.M."/>
            <person name="Barrangou R."/>
            <person name="Klaenhammer T.R."/>
            <person name="Caufield P.W."/>
            <person name="Cui Y."/>
            <person name="Zhang H."/>
            <person name="O'Toole P.W."/>
        </authorList>
    </citation>
    <scope>NUCLEOTIDE SEQUENCE [LARGE SCALE GENOMIC DNA]</scope>
    <source>
        <strain evidence="1 2">DSM 15814</strain>
    </source>
</reference>
<keyword evidence="2" id="KW-1185">Reference proteome</keyword>
<dbReference type="PANTHER" id="PTHR42999:SF1">
    <property type="entry name" value="PENTAPEPTIDE REPEAT-CONTAINING PROTEIN"/>
    <property type="match status" value="1"/>
</dbReference>
<dbReference type="Pfam" id="PF13599">
    <property type="entry name" value="Pentapeptide_4"/>
    <property type="match status" value="1"/>
</dbReference>
<dbReference type="STRING" id="1114972.FD35_GL000906"/>